<dbReference type="InterPro" id="IPR043128">
    <property type="entry name" value="Rev_trsase/Diguanyl_cyclase"/>
</dbReference>
<sequence length="959" mass="105780">MAHTESPPLHPSTLDAIPALLAVLDLQGTIVRVNRAWKRFGDDKGLTLPGHGVGVNYLQLCEASSSADGAAAARGIRQVLNGEIQEYLQVYPCPTPQGEGWFQLRVSRSGPAPYILVMHEDVTERTQAEIAWRRQAEFTRSLLESSPDCVKVVGLQGELLWMSEGGQRLMEVDDFRQIRGTSWTRFWPPEAQPQVERVLDAGRRGEVGRFQTDGPTARGTAKFWDVVVTPLRGTDGQPVQLLATSRDVTALRQAQHEASKQAEKTRRVLTGIQEAFYTLDEEWRFTYLNPRAEEYLQRTALEVLGRTLLEAFPEAARTELHEQYGRAMRERCNVQFEMFYPPLKSWFRIGAYPHDEGLTVFFQDINAARLEEHAQQDRNAILEMTIQQRPLPEILARITGMVEQQFPHYSCAVLLLDQGRLCAAAPGLAPELAGVLQSLDVREGHGPCSTAVVRGEAVVVDDVASHPSCAAVRGALLSVGLRACIALPIMDGEQTTLATLSLFARTAGPFPAQVLQALEKARHLAAVSVEHHRLTEKLAHQALYDALTGLPNRRLFEEQLGRVMAGASAEAVALLFIDVDDFKTVNDHLGHLAGDQILVEIAGRLRRTVHKDDLLARISGDEFTVILSGVSEADAVLVAQRILQTFEAPFVVEACELYVTASIGLSLTPTGGQEASALKRSADLAMYHAKSHKTGVAVFRKEMNRRASERFQLATHLRRAAELDQLQLHYQPQVQLDDGAVVGAEALLRWHHPQLGAVSPAHFIPVAEETGLIVPIGEWVLRQACRQGAAWQRAGHPPIRIAVNVSALEFEGDGFVETVTACLRDTGFPAQWLELELTERVVMRNVEESVRRMHLLRALGVCISVDDFGTGYSSLSYLPHLPINILKIDRSFVSGLNPTSANLPVVQAILSLATSLRLETIAEGIETEAERRILRTLGCTLGQGYLFAPPRPAEQLYGA</sequence>
<dbReference type="Pfam" id="PF00990">
    <property type="entry name" value="GGDEF"/>
    <property type="match status" value="1"/>
</dbReference>
<dbReference type="CDD" id="cd01948">
    <property type="entry name" value="EAL"/>
    <property type="match status" value="1"/>
</dbReference>
<dbReference type="SMART" id="SM00091">
    <property type="entry name" value="PAS"/>
    <property type="match status" value="3"/>
</dbReference>
<dbReference type="CDD" id="cd00130">
    <property type="entry name" value="PAS"/>
    <property type="match status" value="1"/>
</dbReference>
<dbReference type="SUPFAM" id="SSF55785">
    <property type="entry name" value="PYP-like sensor domain (PAS domain)"/>
    <property type="match status" value="2"/>
</dbReference>
<name>A0ABW1DLG5_9DEIO</name>
<dbReference type="Gene3D" id="3.30.70.270">
    <property type="match status" value="1"/>
</dbReference>
<dbReference type="SUPFAM" id="SSF55781">
    <property type="entry name" value="GAF domain-like"/>
    <property type="match status" value="1"/>
</dbReference>
<dbReference type="InterPro" id="IPR029016">
    <property type="entry name" value="GAF-like_dom_sf"/>
</dbReference>
<proteinExistence type="predicted"/>
<protein>
    <submittedName>
        <fullName evidence="5">EAL domain-containing protein</fullName>
    </submittedName>
</protein>
<comment type="caution">
    <text evidence="5">The sequence shown here is derived from an EMBL/GenBank/DDBJ whole genome shotgun (WGS) entry which is preliminary data.</text>
</comment>
<dbReference type="Pfam" id="PF08448">
    <property type="entry name" value="PAS_4"/>
    <property type="match status" value="3"/>
</dbReference>
<dbReference type="Pfam" id="PF00563">
    <property type="entry name" value="EAL"/>
    <property type="match status" value="1"/>
</dbReference>
<dbReference type="SMART" id="SM00267">
    <property type="entry name" value="GGDEF"/>
    <property type="match status" value="1"/>
</dbReference>
<keyword evidence="6" id="KW-1185">Reference proteome</keyword>
<evidence type="ECO:0000313" key="6">
    <source>
        <dbReference type="Proteomes" id="UP001595979"/>
    </source>
</evidence>
<evidence type="ECO:0000259" key="2">
    <source>
        <dbReference type="PROSITE" id="PS50113"/>
    </source>
</evidence>
<dbReference type="PANTHER" id="PTHR44757">
    <property type="entry name" value="DIGUANYLATE CYCLASE DGCP"/>
    <property type="match status" value="1"/>
</dbReference>
<dbReference type="SMART" id="SM00065">
    <property type="entry name" value="GAF"/>
    <property type="match status" value="1"/>
</dbReference>
<feature type="domain" description="PAC" evidence="2">
    <location>
        <begin position="203"/>
        <end position="260"/>
    </location>
</feature>
<dbReference type="Proteomes" id="UP001595979">
    <property type="component" value="Unassembled WGS sequence"/>
</dbReference>
<dbReference type="Gene3D" id="3.30.450.20">
    <property type="entry name" value="PAS domain"/>
    <property type="match status" value="3"/>
</dbReference>
<dbReference type="CDD" id="cd01949">
    <property type="entry name" value="GGDEF"/>
    <property type="match status" value="1"/>
</dbReference>
<organism evidence="5 6">
    <name type="scientific">Deinococcus petrolearius</name>
    <dbReference type="NCBI Taxonomy" id="1751295"/>
    <lineage>
        <taxon>Bacteria</taxon>
        <taxon>Thermotogati</taxon>
        <taxon>Deinococcota</taxon>
        <taxon>Deinococci</taxon>
        <taxon>Deinococcales</taxon>
        <taxon>Deinococcaceae</taxon>
        <taxon>Deinococcus</taxon>
    </lineage>
</organism>
<feature type="domain" description="EAL" evidence="3">
    <location>
        <begin position="710"/>
        <end position="959"/>
    </location>
</feature>
<evidence type="ECO:0000259" key="4">
    <source>
        <dbReference type="PROSITE" id="PS50887"/>
    </source>
</evidence>
<dbReference type="PROSITE" id="PS50113">
    <property type="entry name" value="PAC"/>
    <property type="match status" value="1"/>
</dbReference>
<dbReference type="SUPFAM" id="SSF141868">
    <property type="entry name" value="EAL domain-like"/>
    <property type="match status" value="1"/>
</dbReference>
<reference evidence="6" key="1">
    <citation type="journal article" date="2019" name="Int. J. Syst. Evol. Microbiol.">
        <title>The Global Catalogue of Microorganisms (GCM) 10K type strain sequencing project: providing services to taxonomists for standard genome sequencing and annotation.</title>
        <authorList>
            <consortium name="The Broad Institute Genomics Platform"/>
            <consortium name="The Broad Institute Genome Sequencing Center for Infectious Disease"/>
            <person name="Wu L."/>
            <person name="Ma J."/>
        </authorList>
    </citation>
    <scope>NUCLEOTIDE SEQUENCE [LARGE SCALE GENOMIC DNA]</scope>
    <source>
        <strain evidence="6">CGMCC 1.15053</strain>
    </source>
</reference>
<dbReference type="InterPro" id="IPR013656">
    <property type="entry name" value="PAS_4"/>
</dbReference>
<dbReference type="SMART" id="SM00052">
    <property type="entry name" value="EAL"/>
    <property type="match status" value="1"/>
</dbReference>
<evidence type="ECO:0000259" key="3">
    <source>
        <dbReference type="PROSITE" id="PS50883"/>
    </source>
</evidence>
<dbReference type="PROSITE" id="PS50112">
    <property type="entry name" value="PAS"/>
    <property type="match status" value="1"/>
</dbReference>
<dbReference type="InterPro" id="IPR035919">
    <property type="entry name" value="EAL_sf"/>
</dbReference>
<dbReference type="InterPro" id="IPR035965">
    <property type="entry name" value="PAS-like_dom_sf"/>
</dbReference>
<dbReference type="InterPro" id="IPR029787">
    <property type="entry name" value="Nucleotide_cyclase"/>
</dbReference>
<dbReference type="PANTHER" id="PTHR44757:SF2">
    <property type="entry name" value="BIOFILM ARCHITECTURE MAINTENANCE PROTEIN MBAA"/>
    <property type="match status" value="1"/>
</dbReference>
<dbReference type="InterPro" id="IPR001633">
    <property type="entry name" value="EAL_dom"/>
</dbReference>
<evidence type="ECO:0000259" key="1">
    <source>
        <dbReference type="PROSITE" id="PS50112"/>
    </source>
</evidence>
<dbReference type="InterPro" id="IPR003018">
    <property type="entry name" value="GAF"/>
</dbReference>
<dbReference type="InterPro" id="IPR000700">
    <property type="entry name" value="PAS-assoc_C"/>
</dbReference>
<dbReference type="RefSeq" id="WP_380049535.1">
    <property type="nucleotide sequence ID" value="NZ_JBHSOH010000012.1"/>
</dbReference>
<feature type="domain" description="GGDEF" evidence="4">
    <location>
        <begin position="570"/>
        <end position="701"/>
    </location>
</feature>
<dbReference type="SUPFAM" id="SSF55073">
    <property type="entry name" value="Nucleotide cyclase"/>
    <property type="match status" value="1"/>
</dbReference>
<dbReference type="InterPro" id="IPR000160">
    <property type="entry name" value="GGDEF_dom"/>
</dbReference>
<dbReference type="InterPro" id="IPR052155">
    <property type="entry name" value="Biofilm_reg_signaling"/>
</dbReference>
<dbReference type="PROSITE" id="PS50883">
    <property type="entry name" value="EAL"/>
    <property type="match status" value="1"/>
</dbReference>
<dbReference type="NCBIfam" id="TIGR00254">
    <property type="entry name" value="GGDEF"/>
    <property type="match status" value="1"/>
</dbReference>
<dbReference type="InterPro" id="IPR000014">
    <property type="entry name" value="PAS"/>
</dbReference>
<dbReference type="Gene3D" id="3.20.20.450">
    <property type="entry name" value="EAL domain"/>
    <property type="match status" value="1"/>
</dbReference>
<dbReference type="Gene3D" id="3.30.450.40">
    <property type="match status" value="1"/>
</dbReference>
<accession>A0ABW1DLG5</accession>
<evidence type="ECO:0000313" key="5">
    <source>
        <dbReference type="EMBL" id="MFC5848980.1"/>
    </source>
</evidence>
<dbReference type="Pfam" id="PF13185">
    <property type="entry name" value="GAF_2"/>
    <property type="match status" value="1"/>
</dbReference>
<dbReference type="PROSITE" id="PS50887">
    <property type="entry name" value="GGDEF"/>
    <property type="match status" value="1"/>
</dbReference>
<gene>
    <name evidence="5" type="ORF">ACFPQ6_11730</name>
</gene>
<dbReference type="NCBIfam" id="TIGR00229">
    <property type="entry name" value="sensory_box"/>
    <property type="match status" value="1"/>
</dbReference>
<feature type="domain" description="PAS" evidence="1">
    <location>
        <begin position="261"/>
        <end position="331"/>
    </location>
</feature>
<dbReference type="EMBL" id="JBHSOH010000012">
    <property type="protein sequence ID" value="MFC5848980.1"/>
    <property type="molecule type" value="Genomic_DNA"/>
</dbReference>